<organism evidence="1 2">
    <name type="scientific">Geodia barretti</name>
    <name type="common">Barrett's horny sponge</name>
    <dbReference type="NCBI Taxonomy" id="519541"/>
    <lineage>
        <taxon>Eukaryota</taxon>
        <taxon>Metazoa</taxon>
        <taxon>Porifera</taxon>
        <taxon>Demospongiae</taxon>
        <taxon>Heteroscleromorpha</taxon>
        <taxon>Tetractinellida</taxon>
        <taxon>Astrophorina</taxon>
        <taxon>Geodiidae</taxon>
        <taxon>Geodia</taxon>
    </lineage>
</organism>
<evidence type="ECO:0000313" key="2">
    <source>
        <dbReference type="Proteomes" id="UP001174909"/>
    </source>
</evidence>
<dbReference type="Proteomes" id="UP001174909">
    <property type="component" value="Unassembled WGS sequence"/>
</dbReference>
<keyword evidence="2" id="KW-1185">Reference proteome</keyword>
<dbReference type="InterPro" id="IPR029058">
    <property type="entry name" value="AB_hydrolase_fold"/>
</dbReference>
<reference evidence="1" key="1">
    <citation type="submission" date="2023-03" db="EMBL/GenBank/DDBJ databases">
        <authorList>
            <person name="Steffen K."/>
            <person name="Cardenas P."/>
        </authorList>
    </citation>
    <scope>NUCLEOTIDE SEQUENCE</scope>
</reference>
<dbReference type="EMBL" id="CASHTH010003070">
    <property type="protein sequence ID" value="CAI8039959.1"/>
    <property type="molecule type" value="Genomic_DNA"/>
</dbReference>
<sequence>MGKRRAGLLVFLGANAAGADDPDVINLGQALARAGFAVMYYWSPTMGEKAQVDAGEIGNLVAAFEHLREEDYVDPQRVGLAGFSVGASFALVAAADPRIADDIAFVNAFGGYYDAADLIVQIAAGKAMDERGERDWAVDRLTRRVYNNMLIDSIDDPAHQEAARAIAGGSGYDPDGRLPLSTEAAFAMLAGVDYIGMARWRYAQLSDNFRTRVDSIAPSHHVEQWSSDTAMRVMHDVGDPLIPVGESRRLVDALEEQRPDVEVYYTETDIFRHVRPDANRDLKSLLRGSLQLFRHMFHIVAVARQPAG</sequence>
<dbReference type="Gene3D" id="3.40.50.1820">
    <property type="entry name" value="alpha/beta hydrolase"/>
    <property type="match status" value="1"/>
</dbReference>
<evidence type="ECO:0008006" key="3">
    <source>
        <dbReference type="Google" id="ProtNLM"/>
    </source>
</evidence>
<protein>
    <recommendedName>
        <fullName evidence="3">Peptidase S9 prolyl oligopeptidase catalytic domain-containing protein</fullName>
    </recommendedName>
</protein>
<comment type="caution">
    <text evidence="1">The sequence shown here is derived from an EMBL/GenBank/DDBJ whole genome shotgun (WGS) entry which is preliminary data.</text>
</comment>
<dbReference type="AlphaFoldDB" id="A0AA35T2C4"/>
<name>A0AA35T2C4_GEOBA</name>
<evidence type="ECO:0000313" key="1">
    <source>
        <dbReference type="EMBL" id="CAI8039959.1"/>
    </source>
</evidence>
<gene>
    <name evidence="1" type="ORF">GBAR_LOCUS22289</name>
</gene>
<dbReference type="SUPFAM" id="SSF53474">
    <property type="entry name" value="alpha/beta-Hydrolases"/>
    <property type="match status" value="1"/>
</dbReference>
<accession>A0AA35T2C4</accession>
<proteinExistence type="predicted"/>